<dbReference type="EC" id="2.7.1.24" evidence="5 6"/>
<keyword evidence="3 5" id="KW-0067">ATP-binding</keyword>
<dbReference type="InterPro" id="IPR027417">
    <property type="entry name" value="P-loop_NTPase"/>
</dbReference>
<dbReference type="HAMAP" id="MF_00376">
    <property type="entry name" value="Dephospho_CoA_kinase"/>
    <property type="match status" value="1"/>
</dbReference>
<dbReference type="NCBIfam" id="TIGR00152">
    <property type="entry name" value="dephospho-CoA kinase"/>
    <property type="match status" value="1"/>
</dbReference>
<dbReference type="PANTHER" id="PTHR10695">
    <property type="entry name" value="DEPHOSPHO-COA KINASE-RELATED"/>
    <property type="match status" value="1"/>
</dbReference>
<dbReference type="UniPathway" id="UPA00241">
    <property type="reaction ID" value="UER00356"/>
</dbReference>
<comment type="pathway">
    <text evidence="5">Cofactor biosynthesis; coenzyme A biosynthesis; CoA from (R)-pantothenate: step 5/5.</text>
</comment>
<name>A0A251ZXS2_9PROT</name>
<accession>A0A251ZXS2</accession>
<proteinExistence type="inferred from homology"/>
<dbReference type="GO" id="GO:0015937">
    <property type="term" value="P:coenzyme A biosynthetic process"/>
    <property type="evidence" value="ECO:0007669"/>
    <property type="project" value="UniProtKB-UniRule"/>
</dbReference>
<keyword evidence="5" id="KW-0418">Kinase</keyword>
<evidence type="ECO:0000256" key="3">
    <source>
        <dbReference type="ARBA" id="ARBA00022840"/>
    </source>
</evidence>
<dbReference type="Pfam" id="PF01121">
    <property type="entry name" value="CoaE"/>
    <property type="match status" value="1"/>
</dbReference>
<keyword evidence="5" id="KW-0808">Transferase</keyword>
<evidence type="ECO:0000313" key="8">
    <source>
        <dbReference type="Proteomes" id="UP000194946"/>
    </source>
</evidence>
<dbReference type="Proteomes" id="UP000194946">
    <property type="component" value="Unassembled WGS sequence"/>
</dbReference>
<evidence type="ECO:0000256" key="5">
    <source>
        <dbReference type="HAMAP-Rule" id="MF_00376"/>
    </source>
</evidence>
<dbReference type="SUPFAM" id="SSF52540">
    <property type="entry name" value="P-loop containing nucleoside triphosphate hydrolases"/>
    <property type="match status" value="1"/>
</dbReference>
<dbReference type="EMBL" id="JOPB01000001">
    <property type="protein sequence ID" value="OUI79451.1"/>
    <property type="molecule type" value="Genomic_DNA"/>
</dbReference>
<comment type="function">
    <text evidence="5">Catalyzes the phosphorylation of the 3'-hydroxyl group of dephosphocoenzyme A to form coenzyme A.</text>
</comment>
<dbReference type="Gene3D" id="3.40.50.300">
    <property type="entry name" value="P-loop containing nucleotide triphosphate hydrolases"/>
    <property type="match status" value="1"/>
</dbReference>
<keyword evidence="8" id="KW-1185">Reference proteome</keyword>
<comment type="caution">
    <text evidence="7">The sequence shown here is derived from an EMBL/GenBank/DDBJ whole genome shotgun (WGS) entry which is preliminary data.</text>
</comment>
<dbReference type="PROSITE" id="PS51219">
    <property type="entry name" value="DPCK"/>
    <property type="match status" value="1"/>
</dbReference>
<evidence type="ECO:0000256" key="4">
    <source>
        <dbReference type="ARBA" id="ARBA00022993"/>
    </source>
</evidence>
<dbReference type="GO" id="GO:0004140">
    <property type="term" value="F:dephospho-CoA kinase activity"/>
    <property type="evidence" value="ECO:0007669"/>
    <property type="project" value="UniProtKB-UniRule"/>
</dbReference>
<comment type="similarity">
    <text evidence="1 5">Belongs to the CoaE family.</text>
</comment>
<evidence type="ECO:0000256" key="2">
    <source>
        <dbReference type="ARBA" id="ARBA00022741"/>
    </source>
</evidence>
<sequence length="198" mass="22502">MKILGVTGSIGMGKSTVCALFQQYGFPVFDADRVVHQLQGPHGKGLKRIEQVFPGAVKNNALDRNYLRRLIVEDRHNLKKIEQIILPLVAQERDKFIRLAQARGLKWCILDVPLLFEKKINLLCTKTLVVTAPVNIQRVRILKRNTITWEQARAFIDAQLPSKTKCKMADIVIQTGLSKAYTFVQIKKIIRLMQAGQL</sequence>
<dbReference type="AlphaFoldDB" id="A0A251ZXS2"/>
<dbReference type="InterPro" id="IPR001977">
    <property type="entry name" value="Depp_CoAkinase"/>
</dbReference>
<gene>
    <name evidence="5" type="primary">coaE</name>
    <name evidence="7" type="ORF">HK18_02520</name>
</gene>
<organism evidence="7 8">
    <name type="scientific">Commensalibacter intestini</name>
    <dbReference type="NCBI Taxonomy" id="479936"/>
    <lineage>
        <taxon>Bacteria</taxon>
        <taxon>Pseudomonadati</taxon>
        <taxon>Pseudomonadota</taxon>
        <taxon>Alphaproteobacteria</taxon>
        <taxon>Acetobacterales</taxon>
        <taxon>Acetobacteraceae</taxon>
    </lineage>
</organism>
<keyword evidence="2 5" id="KW-0547">Nucleotide-binding</keyword>
<protein>
    <recommendedName>
        <fullName evidence="5 6">Dephospho-CoA kinase</fullName>
        <ecNumber evidence="5 6">2.7.1.24</ecNumber>
    </recommendedName>
    <alternativeName>
        <fullName evidence="5">Dephosphocoenzyme A kinase</fullName>
    </alternativeName>
</protein>
<dbReference type="GO" id="GO:0005737">
    <property type="term" value="C:cytoplasm"/>
    <property type="evidence" value="ECO:0007669"/>
    <property type="project" value="UniProtKB-SubCell"/>
</dbReference>
<comment type="catalytic activity">
    <reaction evidence="5">
        <text>3'-dephospho-CoA + ATP = ADP + CoA + H(+)</text>
        <dbReference type="Rhea" id="RHEA:18245"/>
        <dbReference type="ChEBI" id="CHEBI:15378"/>
        <dbReference type="ChEBI" id="CHEBI:30616"/>
        <dbReference type="ChEBI" id="CHEBI:57287"/>
        <dbReference type="ChEBI" id="CHEBI:57328"/>
        <dbReference type="ChEBI" id="CHEBI:456216"/>
        <dbReference type="EC" id="2.7.1.24"/>
    </reaction>
</comment>
<dbReference type="RefSeq" id="WP_008853847.1">
    <property type="nucleotide sequence ID" value="NZ_JOPB01000001.1"/>
</dbReference>
<dbReference type="GO" id="GO:0005524">
    <property type="term" value="F:ATP binding"/>
    <property type="evidence" value="ECO:0007669"/>
    <property type="project" value="UniProtKB-UniRule"/>
</dbReference>
<dbReference type="PANTHER" id="PTHR10695:SF46">
    <property type="entry name" value="BIFUNCTIONAL COENZYME A SYNTHASE-RELATED"/>
    <property type="match status" value="1"/>
</dbReference>
<comment type="subcellular location">
    <subcellularLocation>
        <location evidence="5">Cytoplasm</location>
    </subcellularLocation>
</comment>
<evidence type="ECO:0000256" key="6">
    <source>
        <dbReference type="NCBIfam" id="TIGR00152"/>
    </source>
</evidence>
<keyword evidence="4 5" id="KW-0173">Coenzyme A biosynthesis</keyword>
<keyword evidence="5" id="KW-0963">Cytoplasm</keyword>
<evidence type="ECO:0000256" key="1">
    <source>
        <dbReference type="ARBA" id="ARBA00009018"/>
    </source>
</evidence>
<reference evidence="8" key="1">
    <citation type="submission" date="2014-06" db="EMBL/GenBank/DDBJ databases">
        <authorList>
            <person name="Winans N.J."/>
            <person name="Newell P.D."/>
            <person name="Douglas A.E."/>
        </authorList>
    </citation>
    <scope>NUCLEOTIDE SEQUENCE [LARGE SCALE GENOMIC DNA]</scope>
    <source>
        <strain evidence="8">DmL_052</strain>
    </source>
</reference>
<evidence type="ECO:0000313" key="7">
    <source>
        <dbReference type="EMBL" id="OUI79451.1"/>
    </source>
</evidence>
<feature type="binding site" evidence="5">
    <location>
        <begin position="11"/>
        <end position="16"/>
    </location>
    <ligand>
        <name>ATP</name>
        <dbReference type="ChEBI" id="CHEBI:30616"/>
    </ligand>
</feature>
<dbReference type="CDD" id="cd02022">
    <property type="entry name" value="DPCK"/>
    <property type="match status" value="1"/>
</dbReference>